<gene>
    <name evidence="1" type="ORF">A3B50_02590</name>
</gene>
<sequence>MSAVEVDRRGASPAFPNQPHIFPVRSELPLAPQPIRSLRELAVRRRSHVIDTTLKMGAYQDGLTHLKTALQLAGLAGSQGIQMSMIPGYEVNGTVDPTYLFRMTWDRPGAGDEAYPRFDRLTVVSNELEWDEDGAIRWPPDEQFVRSANLFDSVTKFPNATEDDVSAAIRGARGEAENRFRAVARLFGPEASPESQVGLLIDLIFLAHPKNKRLAA</sequence>
<organism evidence="1 2">
    <name type="scientific">Candidatus Roizmanbacteria bacterium RIFCSPLOWO2_01_FULL_40_42</name>
    <dbReference type="NCBI Taxonomy" id="1802066"/>
    <lineage>
        <taxon>Bacteria</taxon>
        <taxon>Candidatus Roizmaniibacteriota</taxon>
    </lineage>
</organism>
<protein>
    <submittedName>
        <fullName evidence="1">Uncharacterized protein</fullName>
    </submittedName>
</protein>
<comment type="caution">
    <text evidence="1">The sequence shown here is derived from an EMBL/GenBank/DDBJ whole genome shotgun (WGS) entry which is preliminary data.</text>
</comment>
<accession>A0A1F7J6U8</accession>
<dbReference type="EMBL" id="MGAQ01000001">
    <property type="protein sequence ID" value="OGK51309.1"/>
    <property type="molecule type" value="Genomic_DNA"/>
</dbReference>
<name>A0A1F7J6U8_9BACT</name>
<dbReference type="AlphaFoldDB" id="A0A1F7J6U8"/>
<evidence type="ECO:0000313" key="2">
    <source>
        <dbReference type="Proteomes" id="UP000178558"/>
    </source>
</evidence>
<proteinExistence type="predicted"/>
<evidence type="ECO:0000313" key="1">
    <source>
        <dbReference type="EMBL" id="OGK51309.1"/>
    </source>
</evidence>
<dbReference type="Proteomes" id="UP000178558">
    <property type="component" value="Unassembled WGS sequence"/>
</dbReference>
<reference evidence="1 2" key="1">
    <citation type="journal article" date="2016" name="Nat. Commun.">
        <title>Thousands of microbial genomes shed light on interconnected biogeochemical processes in an aquifer system.</title>
        <authorList>
            <person name="Anantharaman K."/>
            <person name="Brown C.T."/>
            <person name="Hug L.A."/>
            <person name="Sharon I."/>
            <person name="Castelle C.J."/>
            <person name="Probst A.J."/>
            <person name="Thomas B.C."/>
            <person name="Singh A."/>
            <person name="Wilkins M.J."/>
            <person name="Karaoz U."/>
            <person name="Brodie E.L."/>
            <person name="Williams K.H."/>
            <person name="Hubbard S.S."/>
            <person name="Banfield J.F."/>
        </authorList>
    </citation>
    <scope>NUCLEOTIDE SEQUENCE [LARGE SCALE GENOMIC DNA]</scope>
</reference>